<protein>
    <submittedName>
        <fullName evidence="1">Uncharacterized protein</fullName>
    </submittedName>
</protein>
<proteinExistence type="predicted"/>
<accession>A0AA38UKR7</accession>
<keyword evidence="2" id="KW-1185">Reference proteome</keyword>
<evidence type="ECO:0000313" key="1">
    <source>
        <dbReference type="EMBL" id="KAJ3845367.1"/>
    </source>
</evidence>
<dbReference type="AlphaFoldDB" id="A0AA38UKR7"/>
<reference evidence="1" key="1">
    <citation type="submission" date="2022-08" db="EMBL/GenBank/DDBJ databases">
        <authorList>
            <consortium name="DOE Joint Genome Institute"/>
            <person name="Min B."/>
            <person name="Riley R."/>
            <person name="Sierra-Patev S."/>
            <person name="Naranjo-Ortiz M."/>
            <person name="Looney B."/>
            <person name="Konkel Z."/>
            <person name="Slot J.C."/>
            <person name="Sakamoto Y."/>
            <person name="Steenwyk J.L."/>
            <person name="Rokas A."/>
            <person name="Carro J."/>
            <person name="Camarero S."/>
            <person name="Ferreira P."/>
            <person name="Molpeceres G."/>
            <person name="Ruiz-Duenas F.J."/>
            <person name="Serrano A."/>
            <person name="Henrissat B."/>
            <person name="Drula E."/>
            <person name="Hughes K.W."/>
            <person name="Mata J.L."/>
            <person name="Ishikawa N.K."/>
            <person name="Vargas-Isla R."/>
            <person name="Ushijima S."/>
            <person name="Smith C.A."/>
            <person name="Ahrendt S."/>
            <person name="Andreopoulos W."/>
            <person name="He G."/>
            <person name="Labutti K."/>
            <person name="Lipzen A."/>
            <person name="Ng V."/>
            <person name="Sandor L."/>
            <person name="Barry K."/>
            <person name="Martinez A.T."/>
            <person name="Xiao Y."/>
            <person name="Gibbons J.G."/>
            <person name="Terashima K."/>
            <person name="Hibbett D.S."/>
            <person name="Grigoriev I.V."/>
        </authorList>
    </citation>
    <scope>NUCLEOTIDE SEQUENCE</scope>
    <source>
        <strain evidence="1">TFB9207</strain>
    </source>
</reference>
<dbReference type="EMBL" id="MU805938">
    <property type="protein sequence ID" value="KAJ3845367.1"/>
    <property type="molecule type" value="Genomic_DNA"/>
</dbReference>
<evidence type="ECO:0000313" key="2">
    <source>
        <dbReference type="Proteomes" id="UP001163846"/>
    </source>
</evidence>
<dbReference type="Proteomes" id="UP001163846">
    <property type="component" value="Unassembled WGS sequence"/>
</dbReference>
<gene>
    <name evidence="1" type="ORF">F5878DRAFT_655105</name>
</gene>
<organism evidence="1 2">
    <name type="scientific">Lentinula raphanica</name>
    <dbReference type="NCBI Taxonomy" id="153919"/>
    <lineage>
        <taxon>Eukaryota</taxon>
        <taxon>Fungi</taxon>
        <taxon>Dikarya</taxon>
        <taxon>Basidiomycota</taxon>
        <taxon>Agaricomycotina</taxon>
        <taxon>Agaricomycetes</taxon>
        <taxon>Agaricomycetidae</taxon>
        <taxon>Agaricales</taxon>
        <taxon>Marasmiineae</taxon>
        <taxon>Omphalotaceae</taxon>
        <taxon>Lentinula</taxon>
    </lineage>
</organism>
<name>A0AA38UKR7_9AGAR</name>
<sequence length="264" mass="29511">MACQTNACLSLSKASEIAQCSEQKARADSIDLSFPLHPCAVELAARGNFAPTGQGSIPVQTAQQSQNPLQGTRISEIMREVEPLVKARDSSQQQPPLPRQRARYEFCQREEIQHVPKLLAEVVQLAQSDKEPSPVKKSACMIGEQLLDIVDVCKLHVNGVDEFKAIINPVQTAKQPQVSFSKGTRIHQIEEEVKTIVQRINPSQLPLERQRARYDFCQREEIQRVPDLLTEVIQLSQSDKEPQHVNGLVGFKAVVMSSEKLTRV</sequence>
<comment type="caution">
    <text evidence="1">The sequence shown here is derived from an EMBL/GenBank/DDBJ whole genome shotgun (WGS) entry which is preliminary data.</text>
</comment>